<keyword evidence="2" id="KW-1185">Reference proteome</keyword>
<dbReference type="OrthoDB" id="6789136at2759"/>
<evidence type="ECO:0000313" key="2">
    <source>
        <dbReference type="Proteomes" id="UP001152888"/>
    </source>
</evidence>
<proteinExistence type="predicted"/>
<dbReference type="Proteomes" id="UP001152888">
    <property type="component" value="Unassembled WGS sequence"/>
</dbReference>
<sequence>MLKDGSHLSWRNQPSFLEIFPELLLVIVTRRQQMNFFSSAILVTLNRCLDSISEIRLPALLNEFLCKLASSMLFLIAS</sequence>
<dbReference type="EMBL" id="CAKOFQ010008291">
    <property type="protein sequence ID" value="CAH2013207.1"/>
    <property type="molecule type" value="Genomic_DNA"/>
</dbReference>
<name>A0A9P0MII9_ACAOB</name>
<protein>
    <submittedName>
        <fullName evidence="1">Uncharacterized protein</fullName>
    </submittedName>
</protein>
<dbReference type="AlphaFoldDB" id="A0A9P0MII9"/>
<organism evidence="1 2">
    <name type="scientific">Acanthoscelides obtectus</name>
    <name type="common">Bean weevil</name>
    <name type="synonym">Bruchus obtectus</name>
    <dbReference type="NCBI Taxonomy" id="200917"/>
    <lineage>
        <taxon>Eukaryota</taxon>
        <taxon>Metazoa</taxon>
        <taxon>Ecdysozoa</taxon>
        <taxon>Arthropoda</taxon>
        <taxon>Hexapoda</taxon>
        <taxon>Insecta</taxon>
        <taxon>Pterygota</taxon>
        <taxon>Neoptera</taxon>
        <taxon>Endopterygota</taxon>
        <taxon>Coleoptera</taxon>
        <taxon>Polyphaga</taxon>
        <taxon>Cucujiformia</taxon>
        <taxon>Chrysomeloidea</taxon>
        <taxon>Chrysomelidae</taxon>
        <taxon>Bruchinae</taxon>
        <taxon>Bruchini</taxon>
        <taxon>Acanthoscelides</taxon>
    </lineage>
</organism>
<accession>A0A9P0MII9</accession>
<reference evidence="1" key="1">
    <citation type="submission" date="2022-03" db="EMBL/GenBank/DDBJ databases">
        <authorList>
            <person name="Sayadi A."/>
        </authorList>
    </citation>
    <scope>NUCLEOTIDE SEQUENCE</scope>
</reference>
<evidence type="ECO:0000313" key="1">
    <source>
        <dbReference type="EMBL" id="CAH2013207.1"/>
    </source>
</evidence>
<gene>
    <name evidence="1" type="ORF">ACAOBT_LOCUS33283</name>
</gene>
<comment type="caution">
    <text evidence="1">The sequence shown here is derived from an EMBL/GenBank/DDBJ whole genome shotgun (WGS) entry which is preliminary data.</text>
</comment>
<feature type="non-terminal residue" evidence="1">
    <location>
        <position position="78"/>
    </location>
</feature>